<dbReference type="Proteomes" id="UP000294980">
    <property type="component" value="Unassembled WGS sequence"/>
</dbReference>
<dbReference type="AlphaFoldDB" id="A0A4R2KZY5"/>
<reference evidence="2 3" key="1">
    <citation type="submission" date="2019-03" db="EMBL/GenBank/DDBJ databases">
        <title>Genomic Encyclopedia of Type Strains, Phase IV (KMG-IV): sequencing the most valuable type-strain genomes for metagenomic binning, comparative biology and taxonomic classification.</title>
        <authorList>
            <person name="Goeker M."/>
        </authorList>
    </citation>
    <scope>NUCLEOTIDE SEQUENCE [LARGE SCALE GENOMIC DNA]</scope>
    <source>
        <strain evidence="2 3">DSM 23344</strain>
    </source>
</reference>
<gene>
    <name evidence="2" type="ORF">EV688_101314</name>
</gene>
<keyword evidence="3" id="KW-1185">Reference proteome</keyword>
<accession>A0A4R2KZY5</accession>
<dbReference type="EMBL" id="SLWX01000001">
    <property type="protein sequence ID" value="TCO78497.1"/>
    <property type="molecule type" value="Genomic_DNA"/>
</dbReference>
<comment type="caution">
    <text evidence="2">The sequence shown here is derived from an EMBL/GenBank/DDBJ whole genome shotgun (WGS) entry which is preliminary data.</text>
</comment>
<evidence type="ECO:0000313" key="3">
    <source>
        <dbReference type="Proteomes" id="UP000294980"/>
    </source>
</evidence>
<feature type="region of interest" description="Disordered" evidence="1">
    <location>
        <begin position="1"/>
        <end position="21"/>
    </location>
</feature>
<evidence type="ECO:0000313" key="2">
    <source>
        <dbReference type="EMBL" id="TCO78497.1"/>
    </source>
</evidence>
<evidence type="ECO:0000256" key="1">
    <source>
        <dbReference type="SAM" id="MobiDB-lite"/>
    </source>
</evidence>
<proteinExistence type="predicted"/>
<organism evidence="2 3">
    <name type="scientific">Chromatocurvus halotolerans</name>
    <dbReference type="NCBI Taxonomy" id="1132028"/>
    <lineage>
        <taxon>Bacteria</taxon>
        <taxon>Pseudomonadati</taxon>
        <taxon>Pseudomonadota</taxon>
        <taxon>Gammaproteobacteria</taxon>
        <taxon>Cellvibrionales</taxon>
        <taxon>Halieaceae</taxon>
        <taxon>Chromatocurvus</taxon>
    </lineage>
</organism>
<dbReference type="OrthoDB" id="4750212at2"/>
<name>A0A4R2KZY5_9GAMM</name>
<protein>
    <submittedName>
        <fullName evidence="2">Uncharacterized protein</fullName>
    </submittedName>
</protein>
<sequence>MSEPSMIPVYPSSPAGATSRPDVTHPCAGLLPLSHPGRKLGRLTATLLLCVSGIASFHAPQSAAEDFPGLERLMTVEQFRRTGLQKLSDTELGALNEWLIEYTAGNAQIMQGTSEAVREAEKNLEIKSRISGDFNGWDGDTIFRLENGQIWQQRLAGRYPYRGPENPEIRISKNFLGFYKMTVLESGKSVGVKRLR</sequence>
<dbReference type="RefSeq" id="WP_131917525.1">
    <property type="nucleotide sequence ID" value="NZ_QQSW01000006.1"/>
</dbReference>